<sequence>MAAFTMRAAGDHGFPPRDPAYEHAQETPRNWGQKENGNKQGNGHGDGTLADLQSHDKHVRSGRPPGPATGVRHAPG</sequence>
<accession>A0ABQ5X354</accession>
<evidence type="ECO:0000256" key="1">
    <source>
        <dbReference type="SAM" id="MobiDB-lite"/>
    </source>
</evidence>
<evidence type="ECO:0000313" key="3">
    <source>
        <dbReference type="Proteomes" id="UP001156672"/>
    </source>
</evidence>
<feature type="region of interest" description="Disordered" evidence="1">
    <location>
        <begin position="1"/>
        <end position="76"/>
    </location>
</feature>
<name>A0ABQ5X354_9PROT</name>
<organism evidence="2 3">
    <name type="scientific">Gluconobacter albidus</name>
    <dbReference type="NCBI Taxonomy" id="318683"/>
    <lineage>
        <taxon>Bacteria</taxon>
        <taxon>Pseudomonadati</taxon>
        <taxon>Pseudomonadota</taxon>
        <taxon>Alphaproteobacteria</taxon>
        <taxon>Acetobacterales</taxon>
        <taxon>Acetobacteraceae</taxon>
        <taxon>Gluconobacter</taxon>
    </lineage>
</organism>
<protein>
    <submittedName>
        <fullName evidence="2">Uncharacterized protein</fullName>
    </submittedName>
</protein>
<dbReference type="EMBL" id="BSNW01000050">
    <property type="protein sequence ID" value="GLQ70253.1"/>
    <property type="molecule type" value="Genomic_DNA"/>
</dbReference>
<dbReference type="Proteomes" id="UP001156672">
    <property type="component" value="Unassembled WGS sequence"/>
</dbReference>
<comment type="caution">
    <text evidence="2">The sequence shown here is derived from an EMBL/GenBank/DDBJ whole genome shotgun (WGS) entry which is preliminary data.</text>
</comment>
<proteinExistence type="predicted"/>
<evidence type="ECO:0000313" key="2">
    <source>
        <dbReference type="EMBL" id="GLQ70253.1"/>
    </source>
</evidence>
<gene>
    <name evidence="2" type="ORF">GCM10007866_27060</name>
</gene>
<reference evidence="3" key="1">
    <citation type="journal article" date="2019" name="Int. J. Syst. Evol. Microbiol.">
        <title>The Global Catalogue of Microorganisms (GCM) 10K type strain sequencing project: providing services to taxonomists for standard genome sequencing and annotation.</title>
        <authorList>
            <consortium name="The Broad Institute Genomics Platform"/>
            <consortium name="The Broad Institute Genome Sequencing Center for Infectious Disease"/>
            <person name="Wu L."/>
            <person name="Ma J."/>
        </authorList>
    </citation>
    <scope>NUCLEOTIDE SEQUENCE [LARGE SCALE GENOMIC DNA]</scope>
    <source>
        <strain evidence="3">NBRC 3250</strain>
    </source>
</reference>
<feature type="compositionally biased region" description="Low complexity" evidence="1">
    <location>
        <begin position="30"/>
        <end position="39"/>
    </location>
</feature>
<keyword evidence="3" id="KW-1185">Reference proteome</keyword>